<dbReference type="PROSITE" id="PS00086">
    <property type="entry name" value="CYTOCHROME_P450"/>
    <property type="match status" value="1"/>
</dbReference>
<evidence type="ECO:0000256" key="3">
    <source>
        <dbReference type="ARBA" id="ARBA00022723"/>
    </source>
</evidence>
<dbReference type="Proteomes" id="UP000053424">
    <property type="component" value="Unassembled WGS sequence"/>
</dbReference>
<dbReference type="HOGENOM" id="CLU_001570_14_4_1"/>
<dbReference type="PANTHER" id="PTHR24305:SF152">
    <property type="entry name" value="P450, PUTATIVE (EUROFUNG)-RELATED"/>
    <property type="match status" value="1"/>
</dbReference>
<organism evidence="8 9">
    <name type="scientific">Hebeloma cylindrosporum</name>
    <dbReference type="NCBI Taxonomy" id="76867"/>
    <lineage>
        <taxon>Eukaryota</taxon>
        <taxon>Fungi</taxon>
        <taxon>Dikarya</taxon>
        <taxon>Basidiomycota</taxon>
        <taxon>Agaricomycotina</taxon>
        <taxon>Agaricomycetes</taxon>
        <taxon>Agaricomycetidae</taxon>
        <taxon>Agaricales</taxon>
        <taxon>Agaricineae</taxon>
        <taxon>Hymenogastraceae</taxon>
        <taxon>Hebeloma</taxon>
    </lineage>
</organism>
<dbReference type="EMBL" id="KN831777">
    <property type="protein sequence ID" value="KIM42923.1"/>
    <property type="molecule type" value="Genomic_DNA"/>
</dbReference>
<evidence type="ECO:0000313" key="9">
    <source>
        <dbReference type="Proteomes" id="UP000053424"/>
    </source>
</evidence>
<reference evidence="8 9" key="1">
    <citation type="submission" date="2014-04" db="EMBL/GenBank/DDBJ databases">
        <authorList>
            <consortium name="DOE Joint Genome Institute"/>
            <person name="Kuo A."/>
            <person name="Gay G."/>
            <person name="Dore J."/>
            <person name="Kohler A."/>
            <person name="Nagy L.G."/>
            <person name="Floudas D."/>
            <person name="Copeland A."/>
            <person name="Barry K.W."/>
            <person name="Cichocki N."/>
            <person name="Veneault-Fourrey C."/>
            <person name="LaButti K."/>
            <person name="Lindquist E.A."/>
            <person name="Lipzen A."/>
            <person name="Lundell T."/>
            <person name="Morin E."/>
            <person name="Murat C."/>
            <person name="Sun H."/>
            <person name="Tunlid A."/>
            <person name="Henrissat B."/>
            <person name="Grigoriev I.V."/>
            <person name="Hibbett D.S."/>
            <person name="Martin F."/>
            <person name="Nordberg H.P."/>
            <person name="Cantor M.N."/>
            <person name="Hua S.X."/>
        </authorList>
    </citation>
    <scope>NUCLEOTIDE SEQUENCE [LARGE SCALE GENOMIC DNA]</scope>
    <source>
        <strain evidence="9">h7</strain>
    </source>
</reference>
<dbReference type="Pfam" id="PF00067">
    <property type="entry name" value="p450"/>
    <property type="match status" value="1"/>
</dbReference>
<protein>
    <recommendedName>
        <fullName evidence="10">Cytochrome P450</fullName>
    </recommendedName>
</protein>
<keyword evidence="4 5" id="KW-0408">Iron</keyword>
<reference evidence="9" key="2">
    <citation type="submission" date="2015-01" db="EMBL/GenBank/DDBJ databases">
        <title>Evolutionary Origins and Diversification of the Mycorrhizal Mutualists.</title>
        <authorList>
            <consortium name="DOE Joint Genome Institute"/>
            <consortium name="Mycorrhizal Genomics Consortium"/>
            <person name="Kohler A."/>
            <person name="Kuo A."/>
            <person name="Nagy L.G."/>
            <person name="Floudas D."/>
            <person name="Copeland A."/>
            <person name="Barry K.W."/>
            <person name="Cichocki N."/>
            <person name="Veneault-Fourrey C."/>
            <person name="LaButti K."/>
            <person name="Lindquist E.A."/>
            <person name="Lipzen A."/>
            <person name="Lundell T."/>
            <person name="Morin E."/>
            <person name="Murat C."/>
            <person name="Riley R."/>
            <person name="Ohm R."/>
            <person name="Sun H."/>
            <person name="Tunlid A."/>
            <person name="Henrissat B."/>
            <person name="Grigoriev I.V."/>
            <person name="Hibbett D.S."/>
            <person name="Martin F."/>
        </authorList>
    </citation>
    <scope>NUCLEOTIDE SEQUENCE [LARGE SCALE GENOMIC DNA]</scope>
    <source>
        <strain evidence="9">h7</strain>
    </source>
</reference>
<dbReference type="CDD" id="cd11062">
    <property type="entry name" value="CYP58-like"/>
    <property type="match status" value="1"/>
</dbReference>
<sequence>MEYSPQIVSAALALIPLLFLTRIFYRALFHPLASIPGPRIAAVTSLYRAYYDIIRDGQWSEHLHDLHARYGTVVRVGPNELHFSDPNAFADIYGSGSNHTKDNHMYRCFGSSESVFGQTDFYQAQKRRQALGPLFSRRATLKLEKELQKHVDALIARLAAFEAKKTAADLHLAFRSVTLDIITSYCFGQSFNALQHPSFAHPVAISMDATLHLCWVFKHIPFLRTLVDTCPPSIGMALMPKTKGYFDQAAQLGGQIDEILDNPMIMQEAEYDTMYHFFITKQGDSKEGLPKISEDKAKVKKWLLHEGLNLRFAGSETIGNACTIATFFVLRDPKIKFKLEKELKDAWPDVDAPLGYEALERLPYLTAVIKEGLRLSYGTVTPMPRLVGSSGSIVGGVAVPPGTTIAMGHTIMHRNPDIFPDPLRFSPERWLQGDSATLDRYLVAFSKGPRICLGINLAWCELYLILGNLFRKLSLTDDGHSSLEDLHFREYFIPLYRGHHLHAHVQKRD</sequence>
<dbReference type="InterPro" id="IPR036396">
    <property type="entry name" value="Cyt_P450_sf"/>
</dbReference>
<proteinExistence type="inferred from homology"/>
<evidence type="ECO:0000313" key="8">
    <source>
        <dbReference type="EMBL" id="KIM42923.1"/>
    </source>
</evidence>
<accession>A0A0C2XZ49</accession>
<evidence type="ECO:0000256" key="6">
    <source>
        <dbReference type="RuleBase" id="RU000461"/>
    </source>
</evidence>
<dbReference type="AlphaFoldDB" id="A0A0C2XZ49"/>
<keyword evidence="7" id="KW-1133">Transmembrane helix</keyword>
<evidence type="ECO:0000256" key="2">
    <source>
        <dbReference type="ARBA" id="ARBA00005179"/>
    </source>
</evidence>
<dbReference type="OrthoDB" id="1470350at2759"/>
<keyword evidence="7" id="KW-0812">Transmembrane</keyword>
<gene>
    <name evidence="8" type="ORF">M413DRAFT_444543</name>
</gene>
<keyword evidence="3 5" id="KW-0479">Metal-binding</keyword>
<dbReference type="GO" id="GO:0020037">
    <property type="term" value="F:heme binding"/>
    <property type="evidence" value="ECO:0007669"/>
    <property type="project" value="InterPro"/>
</dbReference>
<name>A0A0C2XZ49_HEBCY</name>
<keyword evidence="9" id="KW-1185">Reference proteome</keyword>
<evidence type="ECO:0000256" key="1">
    <source>
        <dbReference type="ARBA" id="ARBA00001971"/>
    </source>
</evidence>
<dbReference type="PANTHER" id="PTHR24305">
    <property type="entry name" value="CYTOCHROME P450"/>
    <property type="match status" value="1"/>
</dbReference>
<dbReference type="InterPro" id="IPR017972">
    <property type="entry name" value="Cyt_P450_CS"/>
</dbReference>
<evidence type="ECO:0000256" key="7">
    <source>
        <dbReference type="SAM" id="Phobius"/>
    </source>
</evidence>
<dbReference type="PRINTS" id="PR00385">
    <property type="entry name" value="P450"/>
</dbReference>
<comment type="similarity">
    <text evidence="6">Belongs to the cytochrome P450 family.</text>
</comment>
<dbReference type="InterPro" id="IPR002401">
    <property type="entry name" value="Cyt_P450_E_grp-I"/>
</dbReference>
<keyword evidence="6" id="KW-0503">Monooxygenase</keyword>
<comment type="cofactor">
    <cofactor evidence="1 5">
        <name>heme</name>
        <dbReference type="ChEBI" id="CHEBI:30413"/>
    </cofactor>
</comment>
<keyword evidence="7" id="KW-0472">Membrane</keyword>
<comment type="pathway">
    <text evidence="2">Secondary metabolite biosynthesis.</text>
</comment>
<dbReference type="InterPro" id="IPR001128">
    <property type="entry name" value="Cyt_P450"/>
</dbReference>
<feature type="binding site" description="axial binding residue" evidence="5">
    <location>
        <position position="452"/>
    </location>
    <ligand>
        <name>heme</name>
        <dbReference type="ChEBI" id="CHEBI:30413"/>
    </ligand>
    <ligandPart>
        <name>Fe</name>
        <dbReference type="ChEBI" id="CHEBI:18248"/>
    </ligandPart>
</feature>
<dbReference type="PRINTS" id="PR00463">
    <property type="entry name" value="EP450I"/>
</dbReference>
<keyword evidence="5 6" id="KW-0349">Heme</keyword>
<evidence type="ECO:0008006" key="10">
    <source>
        <dbReference type="Google" id="ProtNLM"/>
    </source>
</evidence>
<dbReference type="GO" id="GO:0005506">
    <property type="term" value="F:iron ion binding"/>
    <property type="evidence" value="ECO:0007669"/>
    <property type="project" value="InterPro"/>
</dbReference>
<evidence type="ECO:0000256" key="4">
    <source>
        <dbReference type="ARBA" id="ARBA00023004"/>
    </source>
</evidence>
<evidence type="ECO:0000256" key="5">
    <source>
        <dbReference type="PIRSR" id="PIRSR602401-1"/>
    </source>
</evidence>
<dbReference type="GO" id="GO:0004497">
    <property type="term" value="F:monooxygenase activity"/>
    <property type="evidence" value="ECO:0007669"/>
    <property type="project" value="UniProtKB-KW"/>
</dbReference>
<dbReference type="InterPro" id="IPR050121">
    <property type="entry name" value="Cytochrome_P450_monoxygenase"/>
</dbReference>
<dbReference type="SUPFAM" id="SSF48264">
    <property type="entry name" value="Cytochrome P450"/>
    <property type="match status" value="1"/>
</dbReference>
<dbReference type="GO" id="GO:0016705">
    <property type="term" value="F:oxidoreductase activity, acting on paired donors, with incorporation or reduction of molecular oxygen"/>
    <property type="evidence" value="ECO:0007669"/>
    <property type="project" value="InterPro"/>
</dbReference>
<feature type="transmembrane region" description="Helical" evidence="7">
    <location>
        <begin position="6"/>
        <end position="25"/>
    </location>
</feature>
<dbReference type="Gene3D" id="1.10.630.10">
    <property type="entry name" value="Cytochrome P450"/>
    <property type="match status" value="1"/>
</dbReference>
<dbReference type="STRING" id="686832.A0A0C2XZ49"/>
<keyword evidence="6" id="KW-0560">Oxidoreductase</keyword>